<dbReference type="InterPro" id="IPR016181">
    <property type="entry name" value="Acyl_CoA_acyltransferase"/>
</dbReference>
<gene>
    <name evidence="4" type="ORF">BJP25_27090</name>
</gene>
<dbReference type="SUPFAM" id="SSF55729">
    <property type="entry name" value="Acyl-CoA N-acyltransferases (Nat)"/>
    <property type="match status" value="1"/>
</dbReference>
<dbReference type="OrthoDB" id="119501at2"/>
<evidence type="ECO:0000259" key="3">
    <source>
        <dbReference type="PROSITE" id="PS51186"/>
    </source>
</evidence>
<comment type="caution">
    <text evidence="4">The sequence shown here is derived from an EMBL/GenBank/DDBJ whole genome shotgun (WGS) entry which is preliminary data.</text>
</comment>
<evidence type="ECO:0000313" key="5">
    <source>
        <dbReference type="Proteomes" id="UP000186040"/>
    </source>
</evidence>
<dbReference type="Pfam" id="PF00583">
    <property type="entry name" value="Acetyltransf_1"/>
    <property type="match status" value="1"/>
</dbReference>
<organism evidence="4 5">
    <name type="scientific">Actinokineospora bangkokensis</name>
    <dbReference type="NCBI Taxonomy" id="1193682"/>
    <lineage>
        <taxon>Bacteria</taxon>
        <taxon>Bacillati</taxon>
        <taxon>Actinomycetota</taxon>
        <taxon>Actinomycetes</taxon>
        <taxon>Pseudonocardiales</taxon>
        <taxon>Pseudonocardiaceae</taxon>
        <taxon>Actinokineospora</taxon>
    </lineage>
</organism>
<accession>A0A1Q9LH34</accession>
<dbReference type="Proteomes" id="UP000186040">
    <property type="component" value="Unassembled WGS sequence"/>
</dbReference>
<dbReference type="CDD" id="cd04301">
    <property type="entry name" value="NAT_SF"/>
    <property type="match status" value="1"/>
</dbReference>
<dbReference type="PANTHER" id="PTHR43877:SF2">
    <property type="entry name" value="AMINOALKYLPHOSPHONATE N-ACETYLTRANSFERASE-RELATED"/>
    <property type="match status" value="1"/>
</dbReference>
<feature type="domain" description="N-acetyltransferase" evidence="3">
    <location>
        <begin position="16"/>
        <end position="176"/>
    </location>
</feature>
<keyword evidence="1 4" id="KW-0808">Transferase</keyword>
<dbReference type="InterPro" id="IPR050832">
    <property type="entry name" value="Bact_Acetyltransf"/>
</dbReference>
<dbReference type="PROSITE" id="PS51186">
    <property type="entry name" value="GNAT"/>
    <property type="match status" value="1"/>
</dbReference>
<dbReference type="Gene3D" id="3.40.630.30">
    <property type="match status" value="1"/>
</dbReference>
<dbReference type="EMBL" id="MKQR01000025">
    <property type="protein sequence ID" value="OLR91333.1"/>
    <property type="molecule type" value="Genomic_DNA"/>
</dbReference>
<evidence type="ECO:0000256" key="1">
    <source>
        <dbReference type="ARBA" id="ARBA00022679"/>
    </source>
</evidence>
<name>A0A1Q9LH34_9PSEU</name>
<dbReference type="STRING" id="1193682.BJP25_27090"/>
<keyword evidence="2" id="KW-0012">Acyltransferase</keyword>
<proteinExistence type="predicted"/>
<keyword evidence="5" id="KW-1185">Reference proteome</keyword>
<evidence type="ECO:0000313" key="4">
    <source>
        <dbReference type="EMBL" id="OLR91333.1"/>
    </source>
</evidence>
<sequence length="189" mass="20185">MATKGIHRRGLSSGVLTFRPATPADVPFLVPLVESAYRGTGADAGWTTESHLIGGQRTDEAAVLEAITTSTVLIGLRDAEPVACCQVAVEDGAGYFGLFAVSPKLQGEGLGSVVLAEAERYAAQELGMPEMRMKVVSAREDLIAWYVRRGYARTGRTSPFPYGDERFGIPRVPDLVFETLVKPLPSGAS</sequence>
<dbReference type="AlphaFoldDB" id="A0A1Q9LH34"/>
<dbReference type="GO" id="GO:0016747">
    <property type="term" value="F:acyltransferase activity, transferring groups other than amino-acyl groups"/>
    <property type="evidence" value="ECO:0007669"/>
    <property type="project" value="InterPro"/>
</dbReference>
<protein>
    <submittedName>
        <fullName evidence="4">GNAT family N-acetyltransferase</fullName>
    </submittedName>
</protein>
<dbReference type="InterPro" id="IPR000182">
    <property type="entry name" value="GNAT_dom"/>
</dbReference>
<reference evidence="4 5" key="1">
    <citation type="submission" date="2016-10" db="EMBL/GenBank/DDBJ databases">
        <title>The Draft Genome Sequence of Actinokineospora bangkokensis 44EHWT reveals the biosynthetic pathway of antifungal compounds Thailandins with unusual extender unit butylmalonyl-CoA.</title>
        <authorList>
            <person name="Greule A."/>
            <person name="Intra B."/>
            <person name="Flemming S."/>
            <person name="Rommel M.G."/>
            <person name="Panbangred W."/>
            <person name="Bechthold A."/>
        </authorList>
    </citation>
    <scope>NUCLEOTIDE SEQUENCE [LARGE SCALE GENOMIC DNA]</scope>
    <source>
        <strain evidence="4 5">44EHW</strain>
    </source>
</reference>
<evidence type="ECO:0000256" key="2">
    <source>
        <dbReference type="ARBA" id="ARBA00023315"/>
    </source>
</evidence>
<dbReference type="PANTHER" id="PTHR43877">
    <property type="entry name" value="AMINOALKYLPHOSPHONATE N-ACETYLTRANSFERASE-RELATED-RELATED"/>
    <property type="match status" value="1"/>
</dbReference>